<sequence length="88" mass="9088">MITRRKLASIALASTAATLFSVAPVATVQAGSDANVHCYGVNKCKGHNDCKTANNACKGMASCKGQGFVTMSKHACEEIGGSVDKPKE</sequence>
<protein>
    <recommendedName>
        <fullName evidence="4">Silver efflux pump</fullName>
    </recommendedName>
</protein>
<feature type="chain" id="PRO_5038107566" description="Silver efflux pump" evidence="1">
    <location>
        <begin position="31"/>
        <end position="88"/>
    </location>
</feature>
<evidence type="ECO:0000256" key="1">
    <source>
        <dbReference type="SAM" id="SignalP"/>
    </source>
</evidence>
<organism evidence="2 3">
    <name type="scientific">Candidatus Thiodiazotropha taylori</name>
    <dbReference type="NCBI Taxonomy" id="2792791"/>
    <lineage>
        <taxon>Bacteria</taxon>
        <taxon>Pseudomonadati</taxon>
        <taxon>Pseudomonadota</taxon>
        <taxon>Gammaproteobacteria</taxon>
        <taxon>Chromatiales</taxon>
        <taxon>Sedimenticolaceae</taxon>
        <taxon>Candidatus Thiodiazotropha</taxon>
    </lineage>
</organism>
<evidence type="ECO:0000313" key="3">
    <source>
        <dbReference type="Proteomes" id="UP000770889"/>
    </source>
</evidence>
<reference evidence="2 3" key="1">
    <citation type="submission" date="2021-05" db="EMBL/GenBank/DDBJ databases">
        <title>Genetic and Functional Diversity in Clade A Lucinid endosymbionts from the Bahamas.</title>
        <authorList>
            <person name="Giani N.M."/>
            <person name="Engel A.S."/>
            <person name="Campbell B.J."/>
        </authorList>
    </citation>
    <scope>NUCLEOTIDE SEQUENCE [LARGE SCALE GENOMIC DNA]</scope>
    <source>
        <strain evidence="2">LUC16012Gg_MoonRockCtena</strain>
    </source>
</reference>
<dbReference type="EMBL" id="JAHHGM010000007">
    <property type="protein sequence ID" value="MBT2989149.1"/>
    <property type="molecule type" value="Genomic_DNA"/>
</dbReference>
<proteinExistence type="predicted"/>
<dbReference type="AlphaFoldDB" id="A0A944QUN6"/>
<gene>
    <name evidence="2" type="ORF">KME65_09315</name>
</gene>
<dbReference type="Proteomes" id="UP000770889">
    <property type="component" value="Unassembled WGS sequence"/>
</dbReference>
<name>A0A944QUN6_9GAMM</name>
<comment type="caution">
    <text evidence="2">The sequence shown here is derived from an EMBL/GenBank/DDBJ whole genome shotgun (WGS) entry which is preliminary data.</text>
</comment>
<evidence type="ECO:0008006" key="4">
    <source>
        <dbReference type="Google" id="ProtNLM"/>
    </source>
</evidence>
<keyword evidence="1" id="KW-0732">Signal</keyword>
<accession>A0A944QUN6</accession>
<evidence type="ECO:0000313" key="2">
    <source>
        <dbReference type="EMBL" id="MBT2989149.1"/>
    </source>
</evidence>
<feature type="signal peptide" evidence="1">
    <location>
        <begin position="1"/>
        <end position="30"/>
    </location>
</feature>